<evidence type="ECO:0000313" key="2">
    <source>
        <dbReference type="EMBL" id="KAJ0218796.1"/>
    </source>
</evidence>
<evidence type="ECO:0000313" key="3">
    <source>
        <dbReference type="Proteomes" id="UP000235145"/>
    </source>
</evidence>
<evidence type="ECO:0000256" key="1">
    <source>
        <dbReference type="SAM" id="MobiDB-lite"/>
    </source>
</evidence>
<protein>
    <recommendedName>
        <fullName evidence="4">DUF4283 domain-containing protein</fullName>
    </recommendedName>
</protein>
<evidence type="ECO:0008006" key="4">
    <source>
        <dbReference type="Google" id="ProtNLM"/>
    </source>
</evidence>
<comment type="caution">
    <text evidence="2">The sequence shown here is derived from an EMBL/GenBank/DDBJ whole genome shotgun (WGS) entry which is preliminary data.</text>
</comment>
<dbReference type="EMBL" id="NBSK02000003">
    <property type="protein sequence ID" value="KAJ0218796.1"/>
    <property type="molecule type" value="Genomic_DNA"/>
</dbReference>
<keyword evidence="3" id="KW-1185">Reference proteome</keyword>
<accession>A0A9R1XMN9</accession>
<dbReference type="PANTHER" id="PTHR34427">
    <property type="entry name" value="DUF4283 DOMAIN PROTEIN"/>
    <property type="match status" value="1"/>
</dbReference>
<name>A0A9R1XMN9_LACSA</name>
<dbReference type="AlphaFoldDB" id="A0A9R1XMN9"/>
<sequence>MVGLRFQSPSDVDDFLANKTYWGMWFKDFKAGTDVSGVFDRLAWLRIVGLPVKLWDEEKFSRIASEFGKVVVPAEILPSMKDLSLSSICILTDHKKRINEEVLVELNKSILKVGVFESDFGWSPFPFYPVDCIDSNTNRMDNCNDVSMGNDDLNILEEGKINVESDDDEEGVSETILENGVEKSNDIIGEAEAPMTVELHSPNRSGGRLGEDQHR</sequence>
<dbReference type="PANTHER" id="PTHR34427:SF5">
    <property type="entry name" value="DUF4283 DOMAIN-CONTAINING PROTEIN"/>
    <property type="match status" value="1"/>
</dbReference>
<organism evidence="2 3">
    <name type="scientific">Lactuca sativa</name>
    <name type="common">Garden lettuce</name>
    <dbReference type="NCBI Taxonomy" id="4236"/>
    <lineage>
        <taxon>Eukaryota</taxon>
        <taxon>Viridiplantae</taxon>
        <taxon>Streptophyta</taxon>
        <taxon>Embryophyta</taxon>
        <taxon>Tracheophyta</taxon>
        <taxon>Spermatophyta</taxon>
        <taxon>Magnoliopsida</taxon>
        <taxon>eudicotyledons</taxon>
        <taxon>Gunneridae</taxon>
        <taxon>Pentapetalae</taxon>
        <taxon>asterids</taxon>
        <taxon>campanulids</taxon>
        <taxon>Asterales</taxon>
        <taxon>Asteraceae</taxon>
        <taxon>Cichorioideae</taxon>
        <taxon>Cichorieae</taxon>
        <taxon>Lactucinae</taxon>
        <taxon>Lactuca</taxon>
    </lineage>
</organism>
<proteinExistence type="predicted"/>
<gene>
    <name evidence="2" type="ORF">LSAT_V11C300138180</name>
</gene>
<reference evidence="2 3" key="1">
    <citation type="journal article" date="2017" name="Nat. Commun.">
        <title>Genome assembly with in vitro proximity ligation data and whole-genome triplication in lettuce.</title>
        <authorList>
            <person name="Reyes-Chin-Wo S."/>
            <person name="Wang Z."/>
            <person name="Yang X."/>
            <person name="Kozik A."/>
            <person name="Arikit S."/>
            <person name="Song C."/>
            <person name="Xia L."/>
            <person name="Froenicke L."/>
            <person name="Lavelle D.O."/>
            <person name="Truco M.J."/>
            <person name="Xia R."/>
            <person name="Zhu S."/>
            <person name="Xu C."/>
            <person name="Xu H."/>
            <person name="Xu X."/>
            <person name="Cox K."/>
            <person name="Korf I."/>
            <person name="Meyers B.C."/>
            <person name="Michelmore R.W."/>
        </authorList>
    </citation>
    <scope>NUCLEOTIDE SEQUENCE [LARGE SCALE GENOMIC DNA]</scope>
    <source>
        <strain evidence="3">cv. Salinas</strain>
        <tissue evidence="2">Seedlings</tissue>
    </source>
</reference>
<feature type="region of interest" description="Disordered" evidence="1">
    <location>
        <begin position="193"/>
        <end position="215"/>
    </location>
</feature>
<dbReference type="Proteomes" id="UP000235145">
    <property type="component" value="Unassembled WGS sequence"/>
</dbReference>